<dbReference type="Proteomes" id="UP001189757">
    <property type="component" value="Unassembled WGS sequence"/>
</dbReference>
<feature type="compositionally biased region" description="Basic and acidic residues" evidence="2">
    <location>
        <begin position="349"/>
        <end position="360"/>
    </location>
</feature>
<protein>
    <submittedName>
        <fullName evidence="4">Acetyl esterase</fullName>
        <ecNumber evidence="4">3.1.1.-</ecNumber>
    </submittedName>
</protein>
<dbReference type="InterPro" id="IPR013094">
    <property type="entry name" value="AB_hydrolase_3"/>
</dbReference>
<reference evidence="4 5" key="1">
    <citation type="submission" date="2023-07" db="EMBL/GenBank/DDBJ databases">
        <authorList>
            <person name="Peeters C."/>
        </authorList>
    </citation>
    <scope>NUCLEOTIDE SEQUENCE [LARGE SCALE GENOMIC DNA]</scope>
    <source>
        <strain evidence="4 5">LMG 18101</strain>
    </source>
</reference>
<dbReference type="RefSeq" id="WP_316682108.1">
    <property type="nucleotide sequence ID" value="NZ_CATZLL010000014.1"/>
</dbReference>
<sequence length="372" mass="39932">MGSSPPRLIVSDRSLATSPASVDVHAKQSLCANGATNVAGNHHLRSATCTLPEQRALTEKPATVDVLSREVRAEDYWTQGYANRIRLRVFHPEFHPDEAAPLRQPAVLYLHGGGFVNGSIDDADAPARHLATTLPAVVVTVGYSLAPAAPFPAAPEDVYAALCCMAEHAAAWGIDRRRMAVAGHDAGGNLSAALTMIARDRGGPNLRAQVLIAPMLDPTMARVRPDHLANADANGKNAAEVCADCYRQYLPRPTERVHPYAAPVESRRLQGLPPALLLTAPQDLLRTEAERYAGALIEAGVVTQVVRVNEACHDSIAMSAVAQDEMTCFLRWHLGMTRQAAVRAKRRVRADGKNSTDRTPPDPTGPTSNRPG</sequence>
<dbReference type="EC" id="3.1.1.-" evidence="4"/>
<comment type="caution">
    <text evidence="4">The sequence shown here is derived from an EMBL/GenBank/DDBJ whole genome shotgun (WGS) entry which is preliminary data.</text>
</comment>
<dbReference type="Pfam" id="PF07859">
    <property type="entry name" value="Abhydrolase_3"/>
    <property type="match status" value="1"/>
</dbReference>
<gene>
    <name evidence="4" type="primary">aes_3</name>
    <name evidence="4" type="ORF">LMG18101_03958</name>
</gene>
<evidence type="ECO:0000256" key="2">
    <source>
        <dbReference type="SAM" id="MobiDB-lite"/>
    </source>
</evidence>
<dbReference type="GO" id="GO:0016787">
    <property type="term" value="F:hydrolase activity"/>
    <property type="evidence" value="ECO:0007669"/>
    <property type="project" value="UniProtKB-KW"/>
</dbReference>
<evidence type="ECO:0000313" key="4">
    <source>
        <dbReference type="EMBL" id="CAJ0819470.1"/>
    </source>
</evidence>
<evidence type="ECO:0000259" key="3">
    <source>
        <dbReference type="Pfam" id="PF07859"/>
    </source>
</evidence>
<evidence type="ECO:0000313" key="5">
    <source>
        <dbReference type="Proteomes" id="UP001189757"/>
    </source>
</evidence>
<evidence type="ECO:0000256" key="1">
    <source>
        <dbReference type="ARBA" id="ARBA00022801"/>
    </source>
</evidence>
<dbReference type="Gene3D" id="3.40.50.1820">
    <property type="entry name" value="alpha/beta hydrolase"/>
    <property type="match status" value="1"/>
</dbReference>
<feature type="domain" description="Alpha/beta hydrolase fold-3" evidence="3">
    <location>
        <begin position="107"/>
        <end position="314"/>
    </location>
</feature>
<proteinExistence type="predicted"/>
<keyword evidence="5" id="KW-1185">Reference proteome</keyword>
<dbReference type="PANTHER" id="PTHR48081">
    <property type="entry name" value="AB HYDROLASE SUPERFAMILY PROTEIN C4A8.06C"/>
    <property type="match status" value="1"/>
</dbReference>
<accession>A0ABM9KA53</accession>
<dbReference type="EMBL" id="CATZLL010000014">
    <property type="protein sequence ID" value="CAJ0819470.1"/>
    <property type="molecule type" value="Genomic_DNA"/>
</dbReference>
<dbReference type="PANTHER" id="PTHR48081:SF8">
    <property type="entry name" value="ALPHA_BETA HYDROLASE FOLD-3 DOMAIN-CONTAINING PROTEIN-RELATED"/>
    <property type="match status" value="1"/>
</dbReference>
<organism evidence="4 5">
    <name type="scientific">Ralstonia flaminis</name>
    <dbReference type="NCBI Taxonomy" id="3058597"/>
    <lineage>
        <taxon>Bacteria</taxon>
        <taxon>Pseudomonadati</taxon>
        <taxon>Pseudomonadota</taxon>
        <taxon>Betaproteobacteria</taxon>
        <taxon>Burkholderiales</taxon>
        <taxon>Burkholderiaceae</taxon>
        <taxon>Ralstonia</taxon>
    </lineage>
</organism>
<dbReference type="InterPro" id="IPR029058">
    <property type="entry name" value="AB_hydrolase_fold"/>
</dbReference>
<name>A0ABM9KA53_9RALS</name>
<dbReference type="SUPFAM" id="SSF53474">
    <property type="entry name" value="alpha/beta-Hydrolases"/>
    <property type="match status" value="1"/>
</dbReference>
<feature type="region of interest" description="Disordered" evidence="2">
    <location>
        <begin position="344"/>
        <end position="372"/>
    </location>
</feature>
<dbReference type="InterPro" id="IPR050300">
    <property type="entry name" value="GDXG_lipolytic_enzyme"/>
</dbReference>
<keyword evidence="1 4" id="KW-0378">Hydrolase</keyword>